<evidence type="ECO:0008006" key="3">
    <source>
        <dbReference type="Google" id="ProtNLM"/>
    </source>
</evidence>
<reference evidence="1 2" key="1">
    <citation type="journal article" date="2018" name="Nat. Biotechnol.">
        <title>A standardized bacterial taxonomy based on genome phylogeny substantially revises the tree of life.</title>
        <authorList>
            <person name="Parks D.H."/>
            <person name="Chuvochina M."/>
            <person name="Waite D.W."/>
            <person name="Rinke C."/>
            <person name="Skarshewski A."/>
            <person name="Chaumeil P.A."/>
            <person name="Hugenholtz P."/>
        </authorList>
    </citation>
    <scope>NUCLEOTIDE SEQUENCE [LARGE SCALE GENOMIC DNA]</scope>
    <source>
        <strain evidence="1">UBA9375</strain>
    </source>
</reference>
<proteinExistence type="predicted"/>
<organism evidence="1 2">
    <name type="scientific">Gimesia maris</name>
    <dbReference type="NCBI Taxonomy" id="122"/>
    <lineage>
        <taxon>Bacteria</taxon>
        <taxon>Pseudomonadati</taxon>
        <taxon>Planctomycetota</taxon>
        <taxon>Planctomycetia</taxon>
        <taxon>Planctomycetales</taxon>
        <taxon>Planctomycetaceae</taxon>
        <taxon>Gimesia</taxon>
    </lineage>
</organism>
<dbReference type="RefSeq" id="WP_154931249.1">
    <property type="nucleotide sequence ID" value="NZ_CAXBMG010000014.1"/>
</dbReference>
<dbReference type="Proteomes" id="UP000263642">
    <property type="component" value="Unassembled WGS sequence"/>
</dbReference>
<comment type="caution">
    <text evidence="1">The sequence shown here is derived from an EMBL/GenBank/DDBJ whole genome shotgun (WGS) entry which is preliminary data.</text>
</comment>
<gene>
    <name evidence="1" type="ORF">DIT97_01545</name>
</gene>
<sequence length="149" mass="16711">MPAWPGGPCPQCGEDMPANLVHCQTCRELLNDDLEHDTVEIPAFHPLKELAVCCDAYPVGYFFQCPDCRKELRVHKKYLGKQVSCKFCQAPFALKIDASKAISQGFYTSCPHCRQELRIAHKYLGTVAACKFCKGHIQLLEKPADPVDQ</sequence>
<evidence type="ECO:0000313" key="2">
    <source>
        <dbReference type="Proteomes" id="UP000263642"/>
    </source>
</evidence>
<protein>
    <recommendedName>
        <fullName evidence="3">Double zinc ribbon</fullName>
    </recommendedName>
</protein>
<evidence type="ECO:0000313" key="1">
    <source>
        <dbReference type="EMBL" id="HCO21800.1"/>
    </source>
</evidence>
<name>A0A3D3R2G9_9PLAN</name>
<dbReference type="EMBL" id="DQAY01000011">
    <property type="protein sequence ID" value="HCO21800.1"/>
    <property type="molecule type" value="Genomic_DNA"/>
</dbReference>
<dbReference type="AlphaFoldDB" id="A0A3D3R2G9"/>
<accession>A0A3D3R2G9</accession>